<dbReference type="Proteomes" id="UP001165085">
    <property type="component" value="Unassembled WGS sequence"/>
</dbReference>
<organism evidence="1 2">
    <name type="scientific">Triparma strigata</name>
    <dbReference type="NCBI Taxonomy" id="1606541"/>
    <lineage>
        <taxon>Eukaryota</taxon>
        <taxon>Sar</taxon>
        <taxon>Stramenopiles</taxon>
        <taxon>Ochrophyta</taxon>
        <taxon>Bolidophyceae</taxon>
        <taxon>Parmales</taxon>
        <taxon>Triparmaceae</taxon>
        <taxon>Triparma</taxon>
    </lineage>
</organism>
<gene>
    <name evidence="1" type="ORF">TrST_g5736</name>
</gene>
<dbReference type="EMBL" id="BRXY01000024">
    <property type="protein sequence ID" value="GMH54034.1"/>
    <property type="molecule type" value="Genomic_DNA"/>
</dbReference>
<keyword evidence="2" id="KW-1185">Reference proteome</keyword>
<reference evidence="2" key="1">
    <citation type="journal article" date="2023" name="Commun. Biol.">
        <title>Genome analysis of Parmales, the sister group of diatoms, reveals the evolutionary specialization of diatoms from phago-mixotrophs to photoautotrophs.</title>
        <authorList>
            <person name="Ban H."/>
            <person name="Sato S."/>
            <person name="Yoshikawa S."/>
            <person name="Yamada K."/>
            <person name="Nakamura Y."/>
            <person name="Ichinomiya M."/>
            <person name="Sato N."/>
            <person name="Blanc-Mathieu R."/>
            <person name="Endo H."/>
            <person name="Kuwata A."/>
            <person name="Ogata H."/>
        </authorList>
    </citation>
    <scope>NUCLEOTIDE SEQUENCE [LARGE SCALE GENOMIC DNA]</scope>
    <source>
        <strain evidence="2">NIES 3701</strain>
    </source>
</reference>
<name>A0A9W7DRZ0_9STRA</name>
<evidence type="ECO:0000313" key="1">
    <source>
        <dbReference type="EMBL" id="GMH54034.1"/>
    </source>
</evidence>
<dbReference type="AlphaFoldDB" id="A0A9W7DRZ0"/>
<sequence length="138" mass="16029">MVLVYPVSIPYFYWNRLKHVQSKMHLDPGQHNLIGKKAWKRRDTREGMWEFVLIDTSNDKDEGEEINEANREAIQIKIDLAKATAQAWTKRGLMVAMSDPKPPEEEGRAWGKVESLTEEEALQCALYIRSKNEETTRP</sequence>
<proteinExistence type="predicted"/>
<accession>A0A9W7DRZ0</accession>
<protein>
    <submittedName>
        <fullName evidence="1">Uncharacterized protein</fullName>
    </submittedName>
</protein>
<evidence type="ECO:0000313" key="2">
    <source>
        <dbReference type="Proteomes" id="UP001165085"/>
    </source>
</evidence>
<comment type="caution">
    <text evidence="1">The sequence shown here is derived from an EMBL/GenBank/DDBJ whole genome shotgun (WGS) entry which is preliminary data.</text>
</comment>